<keyword evidence="2" id="KW-1185">Reference proteome</keyword>
<protein>
    <submittedName>
        <fullName evidence="1">Uncharacterized protein</fullName>
    </submittedName>
</protein>
<name>A0A7W9EU12_9SPHN</name>
<dbReference type="AlphaFoldDB" id="A0A7W9EU12"/>
<evidence type="ECO:0000313" key="1">
    <source>
        <dbReference type="EMBL" id="MBB5714784.1"/>
    </source>
</evidence>
<reference evidence="1 2" key="1">
    <citation type="submission" date="2020-08" db="EMBL/GenBank/DDBJ databases">
        <title>Genomic Encyclopedia of Type Strains, Phase IV (KMG-IV): sequencing the most valuable type-strain genomes for metagenomic binning, comparative biology and taxonomic classification.</title>
        <authorList>
            <person name="Goeker M."/>
        </authorList>
    </citation>
    <scope>NUCLEOTIDE SEQUENCE [LARGE SCALE GENOMIC DNA]</scope>
    <source>
        <strain evidence="1 2">DSM 100044</strain>
    </source>
</reference>
<sequence length="84" mass="9369">MNEFWKKPARLWCRRDSRSAPSEAQAISHLNSGSLEAMVRAAIDAEAICAARNDTLFIDVDAKRMLSLADIKQLHSAPDFPVEI</sequence>
<gene>
    <name evidence="1" type="ORF">FHS94_001620</name>
</gene>
<comment type="caution">
    <text evidence="1">The sequence shown here is derived from an EMBL/GenBank/DDBJ whole genome shotgun (WGS) entry which is preliminary data.</text>
</comment>
<dbReference type="EMBL" id="JACIJK010000004">
    <property type="protein sequence ID" value="MBB5714784.1"/>
    <property type="molecule type" value="Genomic_DNA"/>
</dbReference>
<accession>A0A7W9EU12</accession>
<evidence type="ECO:0000313" key="2">
    <source>
        <dbReference type="Proteomes" id="UP000546200"/>
    </source>
</evidence>
<dbReference type="RefSeq" id="WP_184056389.1">
    <property type="nucleotide sequence ID" value="NZ_JACIJK010000004.1"/>
</dbReference>
<proteinExistence type="predicted"/>
<dbReference type="Proteomes" id="UP000546200">
    <property type="component" value="Unassembled WGS sequence"/>
</dbReference>
<organism evidence="1 2">
    <name type="scientific">Sphingomonas aerophila</name>
    <dbReference type="NCBI Taxonomy" id="1344948"/>
    <lineage>
        <taxon>Bacteria</taxon>
        <taxon>Pseudomonadati</taxon>
        <taxon>Pseudomonadota</taxon>
        <taxon>Alphaproteobacteria</taxon>
        <taxon>Sphingomonadales</taxon>
        <taxon>Sphingomonadaceae</taxon>
        <taxon>Sphingomonas</taxon>
    </lineage>
</organism>